<accession>A0A061DUA5</accession>
<gene>
    <name evidence="1" type="ORF">TCM_005589</name>
</gene>
<organism evidence="1 2">
    <name type="scientific">Theobroma cacao</name>
    <name type="common">Cacao</name>
    <name type="synonym">Cocoa</name>
    <dbReference type="NCBI Taxonomy" id="3641"/>
    <lineage>
        <taxon>Eukaryota</taxon>
        <taxon>Viridiplantae</taxon>
        <taxon>Streptophyta</taxon>
        <taxon>Embryophyta</taxon>
        <taxon>Tracheophyta</taxon>
        <taxon>Spermatophyta</taxon>
        <taxon>Magnoliopsida</taxon>
        <taxon>eudicotyledons</taxon>
        <taxon>Gunneridae</taxon>
        <taxon>Pentapetalae</taxon>
        <taxon>rosids</taxon>
        <taxon>malvids</taxon>
        <taxon>Malvales</taxon>
        <taxon>Malvaceae</taxon>
        <taxon>Byttnerioideae</taxon>
        <taxon>Theobroma</taxon>
    </lineage>
</organism>
<dbReference type="Gramene" id="EOX96310">
    <property type="protein sequence ID" value="EOX96310"/>
    <property type="gene ID" value="TCM_005589"/>
</dbReference>
<dbReference type="AlphaFoldDB" id="A0A061DUA5"/>
<dbReference type="PANTHER" id="PTHR34802:SF1">
    <property type="entry name" value="CHORISMATE SYNTHASE"/>
    <property type="match status" value="1"/>
</dbReference>
<evidence type="ECO:0000313" key="2">
    <source>
        <dbReference type="Proteomes" id="UP000026915"/>
    </source>
</evidence>
<dbReference type="Proteomes" id="UP000026915">
    <property type="component" value="Chromosome 1"/>
</dbReference>
<dbReference type="InParanoid" id="A0A061DUA5"/>
<sequence length="194" mass="21736">MSTRMDTSTISKYHMEMHSYANADIVCNFSKLRWSFQSTLTLIKGIFKAKQQKKQKSLMSLLQKINLFLDEEKKPADDISNGRPKDLLSLVQGGVHVSRRIATKHMPSNFPFRIPELVDRQVISNLTSPGIENSEEWCNVNDVKPAIGPALLTCEDFEKSILSESTEIYPNFLVAASLCIQDVSGSPACQLLLS</sequence>
<protein>
    <submittedName>
        <fullName evidence="1">Uncharacterized protein isoform 1</fullName>
    </submittedName>
</protein>
<dbReference type="PANTHER" id="PTHR34802">
    <property type="entry name" value="CHORISMATE SYNTHASE"/>
    <property type="match status" value="1"/>
</dbReference>
<reference evidence="1 2" key="1">
    <citation type="journal article" date="2013" name="Genome Biol.">
        <title>The genome sequence of the most widely cultivated cacao type and its use to identify candidate genes regulating pod color.</title>
        <authorList>
            <person name="Motamayor J.C."/>
            <person name="Mockaitis K."/>
            <person name="Schmutz J."/>
            <person name="Haiminen N."/>
            <person name="Iii D.L."/>
            <person name="Cornejo O."/>
            <person name="Findley S.D."/>
            <person name="Zheng P."/>
            <person name="Utro F."/>
            <person name="Royaert S."/>
            <person name="Saski C."/>
            <person name="Jenkins J."/>
            <person name="Podicheti R."/>
            <person name="Zhao M."/>
            <person name="Scheffler B.E."/>
            <person name="Stack J.C."/>
            <person name="Feltus F.A."/>
            <person name="Mustiga G.M."/>
            <person name="Amores F."/>
            <person name="Phillips W."/>
            <person name="Marelli J.P."/>
            <person name="May G.D."/>
            <person name="Shapiro H."/>
            <person name="Ma J."/>
            <person name="Bustamante C.D."/>
            <person name="Schnell R.J."/>
            <person name="Main D."/>
            <person name="Gilbert D."/>
            <person name="Parida L."/>
            <person name="Kuhn D.N."/>
        </authorList>
    </citation>
    <scope>NUCLEOTIDE SEQUENCE [LARGE SCALE GENOMIC DNA]</scope>
    <source>
        <strain evidence="2">cv. Matina 1-6</strain>
    </source>
</reference>
<dbReference type="HOGENOM" id="CLU_1535214_0_0_1"/>
<dbReference type="EMBL" id="CM001879">
    <property type="protein sequence ID" value="EOX96310.1"/>
    <property type="molecule type" value="Genomic_DNA"/>
</dbReference>
<evidence type="ECO:0000313" key="1">
    <source>
        <dbReference type="EMBL" id="EOX96310.1"/>
    </source>
</evidence>
<name>A0A061DUA5_THECC</name>
<proteinExistence type="predicted"/>
<keyword evidence="2" id="KW-1185">Reference proteome</keyword>